<dbReference type="EMBL" id="UINC01153375">
    <property type="protein sequence ID" value="SVD48066.1"/>
    <property type="molecule type" value="Genomic_DNA"/>
</dbReference>
<proteinExistence type="predicted"/>
<name>A0A382VND2_9ZZZZ</name>
<organism evidence="1">
    <name type="scientific">marine metagenome</name>
    <dbReference type="NCBI Taxonomy" id="408172"/>
    <lineage>
        <taxon>unclassified sequences</taxon>
        <taxon>metagenomes</taxon>
        <taxon>ecological metagenomes</taxon>
    </lineage>
</organism>
<gene>
    <name evidence="1" type="ORF">METZ01_LOCUS400920</name>
</gene>
<accession>A0A382VND2</accession>
<feature type="non-terminal residue" evidence="1">
    <location>
        <position position="29"/>
    </location>
</feature>
<sequence>MDIKKIFEKYIENVLGVLIFFNIIHQIIS</sequence>
<evidence type="ECO:0000313" key="1">
    <source>
        <dbReference type="EMBL" id="SVD48066.1"/>
    </source>
</evidence>
<reference evidence="1" key="1">
    <citation type="submission" date="2018-05" db="EMBL/GenBank/DDBJ databases">
        <authorList>
            <person name="Lanie J.A."/>
            <person name="Ng W.-L."/>
            <person name="Kazmierczak K.M."/>
            <person name="Andrzejewski T.M."/>
            <person name="Davidsen T.M."/>
            <person name="Wayne K.J."/>
            <person name="Tettelin H."/>
            <person name="Glass J.I."/>
            <person name="Rusch D."/>
            <person name="Podicherti R."/>
            <person name="Tsui H.-C.T."/>
            <person name="Winkler M.E."/>
        </authorList>
    </citation>
    <scope>NUCLEOTIDE SEQUENCE</scope>
</reference>
<dbReference type="AlphaFoldDB" id="A0A382VND2"/>
<protein>
    <submittedName>
        <fullName evidence="1">Uncharacterized protein</fullName>
    </submittedName>
</protein>